<dbReference type="EMBL" id="JAFKCT010000010">
    <property type="protein sequence ID" value="MBN7813115.1"/>
    <property type="molecule type" value="Genomic_DNA"/>
</dbReference>
<evidence type="ECO:0000313" key="1">
    <source>
        <dbReference type="EMBL" id="MBN7813115.1"/>
    </source>
</evidence>
<dbReference type="Proteomes" id="UP000664317">
    <property type="component" value="Unassembled WGS sequence"/>
</dbReference>
<dbReference type="NCBIfam" id="NF041634">
    <property type="entry name" value="HAEPLYID"/>
    <property type="match status" value="1"/>
</dbReference>
<reference evidence="1 2" key="1">
    <citation type="submission" date="2021-03" db="EMBL/GenBank/DDBJ databases">
        <title>novel species isolated from a fishpond in China.</title>
        <authorList>
            <person name="Lu H."/>
            <person name="Cai Z."/>
        </authorList>
    </citation>
    <scope>NUCLEOTIDE SEQUENCE [LARGE SCALE GENOMIC DNA]</scope>
    <source>
        <strain evidence="1 2">H41</strain>
    </source>
</reference>
<name>A0ABS3CAB2_9BACT</name>
<protein>
    <submittedName>
        <fullName evidence="1">Phosphoribosylformylglycinamidine synthase</fullName>
    </submittedName>
</protein>
<organism evidence="1 2">
    <name type="scientific">Algoriphagus oliviformis</name>
    <dbReference type="NCBI Taxonomy" id="2811231"/>
    <lineage>
        <taxon>Bacteria</taxon>
        <taxon>Pseudomonadati</taxon>
        <taxon>Bacteroidota</taxon>
        <taxon>Cytophagia</taxon>
        <taxon>Cytophagales</taxon>
        <taxon>Cyclobacteriaceae</taxon>
        <taxon>Algoriphagus</taxon>
    </lineage>
</organism>
<keyword evidence="2" id="KW-1185">Reference proteome</keyword>
<comment type="caution">
    <text evidence="1">The sequence shown here is derived from an EMBL/GenBank/DDBJ whole genome shotgun (WGS) entry which is preliminary data.</text>
</comment>
<proteinExistence type="predicted"/>
<accession>A0ABS3CAB2</accession>
<evidence type="ECO:0000313" key="2">
    <source>
        <dbReference type="Proteomes" id="UP000664317"/>
    </source>
</evidence>
<sequence length="271" mass="30773">METIKNHFSAAILFLLVWGFAADVFAQGEAALPKVHHAEPLYMDLVRDLGARKGEKEINIGTELKDRSGYNQYTFLAEYEFAPINRLGLEVEADFNFFKSTVNGNAELPGNKLEGLRFSSQYSFLVSTKYRATLAVGYTQILELTDFNDYGKTKLVSGTVFNPFFVAAKRWGKDFHSLVYTYPLIERHFATATTELSWGINTSLFYSIPETKHFVGVELNKEIDHGHFGMTIRPQAKIRVNEHLAVGMVTGFPVHRSGERFSSFFRLIYEP</sequence>
<dbReference type="RefSeq" id="WP_206579892.1">
    <property type="nucleotide sequence ID" value="NZ_JAFKCT010000010.1"/>
</dbReference>
<dbReference type="InterPro" id="IPR048131">
    <property type="entry name" value="HAEPLYID-like"/>
</dbReference>
<gene>
    <name evidence="1" type="ORF">J0A68_19325</name>
</gene>